<keyword evidence="2" id="KW-1185">Reference proteome</keyword>
<dbReference type="AlphaFoldDB" id="A0A6L9MVS9"/>
<name>A0A6L9MVS9_9ALTE</name>
<dbReference type="RefSeq" id="WP_163111780.1">
    <property type="nucleotide sequence ID" value="NZ_JAAAWP010000005.1"/>
</dbReference>
<organism evidence="1 2">
    <name type="scientific">Alteromonas hispanica</name>
    <dbReference type="NCBI Taxonomy" id="315421"/>
    <lineage>
        <taxon>Bacteria</taxon>
        <taxon>Pseudomonadati</taxon>
        <taxon>Pseudomonadota</taxon>
        <taxon>Gammaproteobacteria</taxon>
        <taxon>Alteromonadales</taxon>
        <taxon>Alteromonadaceae</taxon>
        <taxon>Alteromonas/Salinimonas group</taxon>
        <taxon>Alteromonas</taxon>
    </lineage>
</organism>
<evidence type="ECO:0000313" key="1">
    <source>
        <dbReference type="EMBL" id="NDW21870.1"/>
    </source>
</evidence>
<accession>A0A6L9MVS9</accession>
<protein>
    <submittedName>
        <fullName evidence="1">Uncharacterized protein</fullName>
    </submittedName>
</protein>
<proteinExistence type="predicted"/>
<dbReference type="EMBL" id="JAAAWP010000005">
    <property type="protein sequence ID" value="NDW21870.1"/>
    <property type="molecule type" value="Genomic_DNA"/>
</dbReference>
<sequence length="79" mass="9518">MNYKRYFDGKQRLTKQALVNLNTLSAMFRGRSFDLEAVNEYNRWTKRFNQAVTRAEQERALDERQRFMLKMIQAPRQAA</sequence>
<evidence type="ECO:0000313" key="2">
    <source>
        <dbReference type="Proteomes" id="UP000478837"/>
    </source>
</evidence>
<gene>
    <name evidence="1" type="ORF">GTW09_10090</name>
</gene>
<reference evidence="1 2" key="1">
    <citation type="submission" date="2020-01" db="EMBL/GenBank/DDBJ databases">
        <title>Genomes of bacteria type strains.</title>
        <authorList>
            <person name="Chen J."/>
            <person name="Zhu S."/>
            <person name="Yang J."/>
        </authorList>
    </citation>
    <scope>NUCLEOTIDE SEQUENCE [LARGE SCALE GENOMIC DNA]</scope>
    <source>
        <strain evidence="1 2">LMG 22958</strain>
    </source>
</reference>
<dbReference type="Proteomes" id="UP000478837">
    <property type="component" value="Unassembled WGS sequence"/>
</dbReference>
<comment type="caution">
    <text evidence="1">The sequence shown here is derived from an EMBL/GenBank/DDBJ whole genome shotgun (WGS) entry which is preliminary data.</text>
</comment>